<dbReference type="InterPro" id="IPR036188">
    <property type="entry name" value="FAD/NAD-bd_sf"/>
</dbReference>
<dbReference type="SUPFAM" id="SSF55424">
    <property type="entry name" value="FAD/NAD-linked reductases, dimerisation (C-terminal) domain"/>
    <property type="match status" value="1"/>
</dbReference>
<proteinExistence type="predicted"/>
<reference evidence="7" key="1">
    <citation type="submission" date="2020-08" db="EMBL/GenBank/DDBJ databases">
        <authorList>
            <person name="Hu Y."/>
            <person name="Nguyen S.V."/>
            <person name="Li F."/>
            <person name="Fanning S."/>
        </authorList>
    </citation>
    <scope>NUCLEOTIDE SEQUENCE</scope>
    <source>
        <strain evidence="7">SYSU D8009</strain>
    </source>
</reference>
<comment type="cofactor">
    <cofactor evidence="1">
        <name>FAD</name>
        <dbReference type="ChEBI" id="CHEBI:57692"/>
    </cofactor>
</comment>
<evidence type="ECO:0000256" key="4">
    <source>
        <dbReference type="ARBA" id="ARBA00023002"/>
    </source>
</evidence>
<dbReference type="Gene3D" id="3.30.390.30">
    <property type="match status" value="1"/>
</dbReference>
<dbReference type="EMBL" id="JACOMF010000046">
    <property type="protein sequence ID" value="MBC4018228.1"/>
    <property type="molecule type" value="Genomic_DNA"/>
</dbReference>
<dbReference type="InterPro" id="IPR023753">
    <property type="entry name" value="FAD/NAD-binding_dom"/>
</dbReference>
<evidence type="ECO:0000259" key="6">
    <source>
        <dbReference type="Pfam" id="PF14759"/>
    </source>
</evidence>
<gene>
    <name evidence="7" type="ORF">H7965_23320</name>
</gene>
<name>A0A9X0R4C7_9PROT</name>
<feature type="domain" description="Reductase C-terminal" evidence="6">
    <location>
        <begin position="322"/>
        <end position="406"/>
    </location>
</feature>
<evidence type="ECO:0000256" key="3">
    <source>
        <dbReference type="ARBA" id="ARBA00022827"/>
    </source>
</evidence>
<evidence type="ECO:0000256" key="1">
    <source>
        <dbReference type="ARBA" id="ARBA00001974"/>
    </source>
</evidence>
<dbReference type="PRINTS" id="PR00411">
    <property type="entry name" value="PNDRDTASEI"/>
</dbReference>
<dbReference type="SUPFAM" id="SSF51905">
    <property type="entry name" value="FAD/NAD(P)-binding domain"/>
    <property type="match status" value="2"/>
</dbReference>
<evidence type="ECO:0000313" key="7">
    <source>
        <dbReference type="EMBL" id="MBC4018228.1"/>
    </source>
</evidence>
<protein>
    <submittedName>
        <fullName evidence="7">FAD-dependent oxidoreductase</fullName>
    </submittedName>
</protein>
<dbReference type="AlphaFoldDB" id="A0A9X0R4C7"/>
<sequence>MSEAGIVIAGGGHAGGSAAAFLRQYGWKGPITLVGAEPILPYQRPPLSKAWLKGEATAESLALRPARFYTQQNITARLGERVTGIDRAAQRVILSGGGTLGYHRLILALGARPRPLPVPGADLPDVLVLRSAADADALQAALKPGRRLAVIGGGYIGLEVAASARALGAEVTVIEREPRVLARVAGQNISAFLQDHHRAQGVGILLGAAVEAILGDAAGVSGVQLRDGTVVPCDAALIGIGAVPEEGLARDAGLACGNGITVDLAARTEDPAIYAIGDCAFRPLPLYGRSMRLESVPNAIEQAKQAAADICGRAPPIPEVPWFWSDQFALRLQMAGLAFSPAQAVVRPAAEGEGFAVFHLAADDSVLAVEAVNAPAEFMAGRLLVAKQQRVPAALLRDAAQPLRELTG</sequence>
<dbReference type="PANTHER" id="PTHR43557:SF2">
    <property type="entry name" value="RIESKE DOMAIN-CONTAINING PROTEIN-RELATED"/>
    <property type="match status" value="1"/>
</dbReference>
<accession>A0A9X0R4C7</accession>
<dbReference type="Pfam" id="PF14759">
    <property type="entry name" value="Reductase_C"/>
    <property type="match status" value="1"/>
</dbReference>
<evidence type="ECO:0000256" key="2">
    <source>
        <dbReference type="ARBA" id="ARBA00022630"/>
    </source>
</evidence>
<dbReference type="InterPro" id="IPR050446">
    <property type="entry name" value="FAD-oxidoreductase/Apoptosis"/>
</dbReference>
<dbReference type="Pfam" id="PF07992">
    <property type="entry name" value="Pyr_redox_2"/>
    <property type="match status" value="1"/>
</dbReference>
<dbReference type="InterPro" id="IPR028202">
    <property type="entry name" value="Reductase_C"/>
</dbReference>
<organism evidence="7 8">
    <name type="scientific">Siccirubricoccus deserti</name>
    <dbReference type="NCBI Taxonomy" id="2013562"/>
    <lineage>
        <taxon>Bacteria</taxon>
        <taxon>Pseudomonadati</taxon>
        <taxon>Pseudomonadota</taxon>
        <taxon>Alphaproteobacteria</taxon>
        <taxon>Acetobacterales</taxon>
        <taxon>Roseomonadaceae</taxon>
        <taxon>Siccirubricoccus</taxon>
    </lineage>
</organism>
<evidence type="ECO:0000259" key="5">
    <source>
        <dbReference type="Pfam" id="PF07992"/>
    </source>
</evidence>
<dbReference type="Proteomes" id="UP000600101">
    <property type="component" value="Unassembled WGS sequence"/>
</dbReference>
<dbReference type="GO" id="GO:0005737">
    <property type="term" value="C:cytoplasm"/>
    <property type="evidence" value="ECO:0007669"/>
    <property type="project" value="TreeGrafter"/>
</dbReference>
<dbReference type="GO" id="GO:0016651">
    <property type="term" value="F:oxidoreductase activity, acting on NAD(P)H"/>
    <property type="evidence" value="ECO:0007669"/>
    <property type="project" value="TreeGrafter"/>
</dbReference>
<comment type="caution">
    <text evidence="7">The sequence shown here is derived from an EMBL/GenBank/DDBJ whole genome shotgun (WGS) entry which is preliminary data.</text>
</comment>
<dbReference type="PRINTS" id="PR00368">
    <property type="entry name" value="FADPNR"/>
</dbReference>
<keyword evidence="2" id="KW-0285">Flavoprotein</keyword>
<keyword evidence="8" id="KW-1185">Reference proteome</keyword>
<dbReference type="InterPro" id="IPR016156">
    <property type="entry name" value="FAD/NAD-linked_Rdtase_dimer_sf"/>
</dbReference>
<feature type="domain" description="FAD/NAD(P)-binding" evidence="5">
    <location>
        <begin position="6"/>
        <end position="303"/>
    </location>
</feature>
<dbReference type="Gene3D" id="3.50.50.60">
    <property type="entry name" value="FAD/NAD(P)-binding domain"/>
    <property type="match status" value="2"/>
</dbReference>
<dbReference type="RefSeq" id="WP_186772982.1">
    <property type="nucleotide sequence ID" value="NZ_JACOMF010000046.1"/>
</dbReference>
<evidence type="ECO:0000313" key="8">
    <source>
        <dbReference type="Proteomes" id="UP000600101"/>
    </source>
</evidence>
<keyword evidence="4" id="KW-0560">Oxidoreductase</keyword>
<keyword evidence="3" id="KW-0274">FAD</keyword>
<dbReference type="PANTHER" id="PTHR43557">
    <property type="entry name" value="APOPTOSIS-INDUCING FACTOR 1"/>
    <property type="match status" value="1"/>
</dbReference>